<evidence type="ECO:0000256" key="1">
    <source>
        <dbReference type="ARBA" id="ARBA00022723"/>
    </source>
</evidence>
<sequence length="345" mass="39276">MFARAEYKVGSFAYNDYYSKHPDKKDIDDSIRSRPDLCEEGTMTYNQINSPMASSAFKFLGDIKHLCEGPTSDVKVPVNSKTMTKRIKGFAKQYGACIVGITRLQDYHIYTHQGINEEIYGKEVKLNHKYAIVFGCELDKDMLNRSPMICEIIETSTAYVNCSIIGMILSYYIRSLGYDARNHIDSNYLVMPVLIAKDAGLGDIGRNSILTNKEYGSRLKLGVVTTDLPLEEDEYVDFGLEDFCNLCKKCSFNCPSNSLNNDAKFKENGDYNWAVERESCYIKWRYLGTDCGMCISACPFSQDLDTIKNTTSFKDNEELIKKALDEYKSKFGKRIFVPGNPPWLR</sequence>
<dbReference type="Proteomes" id="UP000243494">
    <property type="component" value="Unassembled WGS sequence"/>
</dbReference>
<evidence type="ECO:0000256" key="3">
    <source>
        <dbReference type="ARBA" id="ARBA00023014"/>
    </source>
</evidence>
<keyword evidence="6" id="KW-1185">Reference proteome</keyword>
<dbReference type="SUPFAM" id="SSF54862">
    <property type="entry name" value="4Fe-4S ferredoxins"/>
    <property type="match status" value="1"/>
</dbReference>
<proteinExistence type="predicted"/>
<reference evidence="5 6" key="1">
    <citation type="journal article" date="2017" name="Genome Announc.">
        <title>Draft Genome Sequence of Romboutsia maritimum sp. nov. Strain CCRI-22766(T), Isolated from Coastal Estuarine Mud.</title>
        <authorList>
            <person name="Maheux A.F."/>
            <person name="Boudreau D.K."/>
            <person name="Berube E."/>
            <person name="Boissinot M."/>
            <person name="Raymond F."/>
            <person name="Brodeur S."/>
            <person name="Corbeil J."/>
            <person name="Brightwell G."/>
            <person name="Broda D."/>
            <person name="Omar R.F."/>
            <person name="Bergeron M.G."/>
        </authorList>
    </citation>
    <scope>NUCLEOTIDE SEQUENCE [LARGE SCALE GENOMIC DNA]</scope>
    <source>
        <strain evidence="5 6">CCRI-22766</strain>
    </source>
</reference>
<dbReference type="Gene3D" id="3.30.70.20">
    <property type="match status" value="1"/>
</dbReference>
<dbReference type="PROSITE" id="PS51379">
    <property type="entry name" value="4FE4S_FER_2"/>
    <property type="match status" value="1"/>
</dbReference>
<accession>A0A371IQC6</accession>
<dbReference type="GO" id="GO:0051536">
    <property type="term" value="F:iron-sulfur cluster binding"/>
    <property type="evidence" value="ECO:0007669"/>
    <property type="project" value="UniProtKB-KW"/>
</dbReference>
<gene>
    <name evidence="5" type="ORF">CHF27_012135</name>
</gene>
<dbReference type="Pfam" id="PF12838">
    <property type="entry name" value="Fer4_7"/>
    <property type="match status" value="1"/>
</dbReference>
<dbReference type="EMBL" id="NOJZ02000031">
    <property type="protein sequence ID" value="RDY22689.1"/>
    <property type="molecule type" value="Genomic_DNA"/>
</dbReference>
<dbReference type="GO" id="GO:0046872">
    <property type="term" value="F:metal ion binding"/>
    <property type="evidence" value="ECO:0007669"/>
    <property type="project" value="UniProtKB-KW"/>
</dbReference>
<dbReference type="PANTHER" id="PTHR42827:SF1">
    <property type="entry name" value="IRON-SULFUR CLUSTER-BINDING PROTEIN"/>
    <property type="match status" value="1"/>
</dbReference>
<dbReference type="InterPro" id="IPR017896">
    <property type="entry name" value="4Fe4S_Fe-S-bd"/>
</dbReference>
<dbReference type="AlphaFoldDB" id="A0A371IQC6"/>
<organism evidence="5 6">
    <name type="scientific">Romboutsia maritimum</name>
    <dbReference type="NCBI Taxonomy" id="2020948"/>
    <lineage>
        <taxon>Bacteria</taxon>
        <taxon>Bacillati</taxon>
        <taxon>Bacillota</taxon>
        <taxon>Clostridia</taxon>
        <taxon>Peptostreptococcales</taxon>
        <taxon>Peptostreptococcaceae</taxon>
        <taxon>Romboutsia</taxon>
    </lineage>
</organism>
<keyword evidence="1" id="KW-0479">Metal-binding</keyword>
<evidence type="ECO:0000256" key="2">
    <source>
        <dbReference type="ARBA" id="ARBA00023004"/>
    </source>
</evidence>
<evidence type="ECO:0000313" key="5">
    <source>
        <dbReference type="EMBL" id="RDY22689.1"/>
    </source>
</evidence>
<feature type="domain" description="4Fe-4S ferredoxin-type" evidence="4">
    <location>
        <begin position="234"/>
        <end position="264"/>
    </location>
</feature>
<comment type="caution">
    <text evidence="5">The sequence shown here is derived from an EMBL/GenBank/DDBJ whole genome shotgun (WGS) entry which is preliminary data.</text>
</comment>
<name>A0A371IQC6_9FIRM</name>
<dbReference type="PANTHER" id="PTHR42827">
    <property type="entry name" value="IRON-SULFUR CLUSTER-BINDING PROTEIN-RELATED"/>
    <property type="match status" value="1"/>
</dbReference>
<evidence type="ECO:0000313" key="6">
    <source>
        <dbReference type="Proteomes" id="UP000243494"/>
    </source>
</evidence>
<dbReference type="PROSITE" id="PS00198">
    <property type="entry name" value="4FE4S_FER_1"/>
    <property type="match status" value="1"/>
</dbReference>
<keyword evidence="3" id="KW-0411">Iron-sulfur</keyword>
<dbReference type="InterPro" id="IPR017900">
    <property type="entry name" value="4Fe4S_Fe_S_CS"/>
</dbReference>
<dbReference type="OrthoDB" id="9815745at2"/>
<protein>
    <submittedName>
        <fullName evidence="5">4Fe-4S dicluster domain-containing protein</fullName>
    </submittedName>
</protein>
<evidence type="ECO:0000259" key="4">
    <source>
        <dbReference type="PROSITE" id="PS51379"/>
    </source>
</evidence>
<keyword evidence="2" id="KW-0408">Iron</keyword>